<dbReference type="EMBL" id="JAAOIW010000044">
    <property type="protein sequence ID" value="NHN35567.1"/>
    <property type="molecule type" value="Genomic_DNA"/>
</dbReference>
<comment type="caution">
    <text evidence="2">The sequence shown here is derived from an EMBL/GenBank/DDBJ whole genome shotgun (WGS) entry which is preliminary data.</text>
</comment>
<dbReference type="SUPFAM" id="SSF51395">
    <property type="entry name" value="FMN-linked oxidoreductases"/>
    <property type="match status" value="1"/>
</dbReference>
<proteinExistence type="predicted"/>
<sequence>MSASTTTLLLHYQLANLTLKNRVVLAPMTRISATPDGRATEAMARYYANFAAGGFGLLITESSYTDTAYSQGALNQPGITNVAQIEAWKTVTDAVHSQGSKIIAQLAHAGALSQFTEDTVSSSSYTPEGERSPIYGSGGAFPTARALTKDAILELVESFENAAVNAKKAGFDGVEIHSANGFLPDQFLTDYTNQRTDEYGGSLENRLRFLLEIIRAVKAKMANDFVVGVRISQAKMNNFTYKWPNGDADAKFIFESLAAAGVDYIHTYEYHSSAPAFGESGPTLAELAKKYSKTTVIVNGGITEPEEAEGVLNQGGDLVALAKIALSNPDWPMKVQRGQAVAPFDGQVLAPQPSIKESELLPLNRMQARGV</sequence>
<name>A0ABX0JH95_9BACL</name>
<dbReference type="InterPro" id="IPR001155">
    <property type="entry name" value="OxRdtase_FMN_N"/>
</dbReference>
<gene>
    <name evidence="2" type="ORF">G9U52_38430</name>
</gene>
<dbReference type="InterPro" id="IPR045247">
    <property type="entry name" value="Oye-like"/>
</dbReference>
<evidence type="ECO:0000259" key="1">
    <source>
        <dbReference type="Pfam" id="PF00724"/>
    </source>
</evidence>
<dbReference type="RefSeq" id="WP_166158668.1">
    <property type="nucleotide sequence ID" value="NZ_JAAOIW010000044.1"/>
</dbReference>
<dbReference type="PANTHER" id="PTHR22893:SF55">
    <property type="entry name" value="OXIDOREDUCTASE-RELATED"/>
    <property type="match status" value="1"/>
</dbReference>
<feature type="domain" description="NADH:flavin oxidoreductase/NADH oxidase N-terminal" evidence="1">
    <location>
        <begin position="13"/>
        <end position="339"/>
    </location>
</feature>
<evidence type="ECO:0000313" key="3">
    <source>
        <dbReference type="Proteomes" id="UP001165962"/>
    </source>
</evidence>
<dbReference type="Gene3D" id="3.20.20.70">
    <property type="entry name" value="Aldolase class I"/>
    <property type="match status" value="1"/>
</dbReference>
<dbReference type="InterPro" id="IPR013785">
    <property type="entry name" value="Aldolase_TIM"/>
</dbReference>
<keyword evidence="3" id="KW-1185">Reference proteome</keyword>
<protein>
    <submittedName>
        <fullName evidence="2">NADH:flavin oxidoreductase</fullName>
    </submittedName>
</protein>
<reference evidence="2" key="1">
    <citation type="submission" date="2020-03" db="EMBL/GenBank/DDBJ databases">
        <title>Draft sequencing of Paenibacilllus sp. S3N08.</title>
        <authorList>
            <person name="Kim D.-U."/>
        </authorList>
    </citation>
    <scope>NUCLEOTIDE SEQUENCE</scope>
    <source>
        <strain evidence="2">S3N08</strain>
    </source>
</reference>
<dbReference type="PANTHER" id="PTHR22893">
    <property type="entry name" value="NADH OXIDOREDUCTASE-RELATED"/>
    <property type="match status" value="1"/>
</dbReference>
<dbReference type="Pfam" id="PF00724">
    <property type="entry name" value="Oxidored_FMN"/>
    <property type="match status" value="1"/>
</dbReference>
<dbReference type="Proteomes" id="UP001165962">
    <property type="component" value="Unassembled WGS sequence"/>
</dbReference>
<evidence type="ECO:0000313" key="2">
    <source>
        <dbReference type="EMBL" id="NHN35567.1"/>
    </source>
</evidence>
<accession>A0ABX0JH95</accession>
<dbReference type="CDD" id="cd02803">
    <property type="entry name" value="OYE_like_FMN_family"/>
    <property type="match status" value="1"/>
</dbReference>
<organism evidence="2 3">
    <name type="scientific">Paenibacillus agricola</name>
    <dbReference type="NCBI Taxonomy" id="2716264"/>
    <lineage>
        <taxon>Bacteria</taxon>
        <taxon>Bacillati</taxon>
        <taxon>Bacillota</taxon>
        <taxon>Bacilli</taxon>
        <taxon>Bacillales</taxon>
        <taxon>Paenibacillaceae</taxon>
        <taxon>Paenibacillus</taxon>
    </lineage>
</organism>